<comment type="caution">
    <text evidence="1">The sequence shown here is derived from an EMBL/GenBank/DDBJ whole genome shotgun (WGS) entry which is preliminary data.</text>
</comment>
<reference evidence="2" key="1">
    <citation type="submission" date="2017-11" db="EMBL/GenBank/DDBJ databases">
        <authorList>
            <person name="Watanabe M."/>
            <person name="Kojima H."/>
        </authorList>
    </citation>
    <scope>NUCLEOTIDE SEQUENCE [LARGE SCALE GENOMIC DNA]</scope>
    <source>
        <strain evidence="2">Tokyo 01</strain>
    </source>
</reference>
<evidence type="ECO:0000313" key="2">
    <source>
        <dbReference type="Proteomes" id="UP000288096"/>
    </source>
</evidence>
<dbReference type="AlphaFoldDB" id="A0A401FUB7"/>
<accession>A0A401FUB7</accession>
<proteinExistence type="predicted"/>
<name>A0A401FUB7_9BACT</name>
<reference evidence="2" key="2">
    <citation type="submission" date="2019-01" db="EMBL/GenBank/DDBJ databases">
        <title>Genome sequence of Desulfonema ishimotonii strain Tokyo 01.</title>
        <authorList>
            <person name="Fukui M."/>
        </authorList>
    </citation>
    <scope>NUCLEOTIDE SEQUENCE [LARGE SCALE GENOMIC DNA]</scope>
    <source>
        <strain evidence="2">Tokyo 01</strain>
    </source>
</reference>
<dbReference type="RefSeq" id="WP_124327971.1">
    <property type="nucleotide sequence ID" value="NZ_BEXT01000001.1"/>
</dbReference>
<gene>
    <name evidence="1" type="ORF">DENIS_1529</name>
</gene>
<keyword evidence="2" id="KW-1185">Reference proteome</keyword>
<organism evidence="1 2">
    <name type="scientific">Desulfonema ishimotonii</name>
    <dbReference type="NCBI Taxonomy" id="45657"/>
    <lineage>
        <taxon>Bacteria</taxon>
        <taxon>Pseudomonadati</taxon>
        <taxon>Thermodesulfobacteriota</taxon>
        <taxon>Desulfobacteria</taxon>
        <taxon>Desulfobacterales</taxon>
        <taxon>Desulfococcaceae</taxon>
        <taxon>Desulfonema</taxon>
    </lineage>
</organism>
<dbReference type="EMBL" id="BEXT01000001">
    <property type="protein sequence ID" value="GBC60572.1"/>
    <property type="molecule type" value="Genomic_DNA"/>
</dbReference>
<sequence length="100" mass="11162">MSDRISQWIEDGAHCISMWLDSGVMHPGETAKAALAEWLIQAGDAGWTDMAELGRELLDEKPDPARKADLLLRLCIGFEALRAQYERMSVIGKYRRGAAE</sequence>
<dbReference type="Proteomes" id="UP000288096">
    <property type="component" value="Unassembled WGS sequence"/>
</dbReference>
<evidence type="ECO:0000313" key="1">
    <source>
        <dbReference type="EMBL" id="GBC60572.1"/>
    </source>
</evidence>
<protein>
    <submittedName>
        <fullName evidence="1">Uncharacterized protein</fullName>
    </submittedName>
</protein>